<dbReference type="SUPFAM" id="SSF55347">
    <property type="entry name" value="Glyceraldehyde-3-phosphate dehydrogenase-like, C-terminal domain"/>
    <property type="match status" value="1"/>
</dbReference>
<keyword evidence="4" id="KW-1185">Reference proteome</keyword>
<evidence type="ECO:0000259" key="2">
    <source>
        <dbReference type="Pfam" id="PF22725"/>
    </source>
</evidence>
<feature type="domain" description="GFO/IDH/MocA-like oxidoreductase" evidence="2">
    <location>
        <begin position="130"/>
        <end position="247"/>
    </location>
</feature>
<dbReference type="Gene3D" id="3.30.360.10">
    <property type="entry name" value="Dihydrodipicolinate Reductase, domain 2"/>
    <property type="match status" value="1"/>
</dbReference>
<accession>A0ABS3VUI4</accession>
<evidence type="ECO:0000259" key="1">
    <source>
        <dbReference type="Pfam" id="PF01408"/>
    </source>
</evidence>
<dbReference type="Pfam" id="PF22725">
    <property type="entry name" value="GFO_IDH_MocA_C3"/>
    <property type="match status" value="1"/>
</dbReference>
<dbReference type="RefSeq" id="WP_208815126.1">
    <property type="nucleotide sequence ID" value="NZ_WVUH01000173.1"/>
</dbReference>
<dbReference type="InterPro" id="IPR051317">
    <property type="entry name" value="Gfo/Idh/MocA_oxidoreduct"/>
</dbReference>
<dbReference type="Proteomes" id="UP000823521">
    <property type="component" value="Unassembled WGS sequence"/>
</dbReference>
<dbReference type="Pfam" id="PF01408">
    <property type="entry name" value="GFO_IDH_MocA"/>
    <property type="match status" value="1"/>
</dbReference>
<feature type="domain" description="Gfo/Idh/MocA-like oxidoreductase N-terminal" evidence="1">
    <location>
        <begin position="3"/>
        <end position="119"/>
    </location>
</feature>
<proteinExistence type="predicted"/>
<dbReference type="SUPFAM" id="SSF51735">
    <property type="entry name" value="NAD(P)-binding Rossmann-fold domains"/>
    <property type="match status" value="1"/>
</dbReference>
<dbReference type="PANTHER" id="PTHR43708:SF8">
    <property type="entry name" value="OXIDOREDUCTASE"/>
    <property type="match status" value="1"/>
</dbReference>
<organism evidence="3 4">
    <name type="scientific">Micromonospora echinofusca</name>
    <dbReference type="NCBI Taxonomy" id="47858"/>
    <lineage>
        <taxon>Bacteria</taxon>
        <taxon>Bacillati</taxon>
        <taxon>Actinomycetota</taxon>
        <taxon>Actinomycetes</taxon>
        <taxon>Micromonosporales</taxon>
        <taxon>Micromonosporaceae</taxon>
        <taxon>Micromonospora</taxon>
    </lineage>
</organism>
<dbReference type="InterPro" id="IPR036291">
    <property type="entry name" value="NAD(P)-bd_dom_sf"/>
</dbReference>
<evidence type="ECO:0000313" key="3">
    <source>
        <dbReference type="EMBL" id="MBO4208155.1"/>
    </source>
</evidence>
<dbReference type="EMBL" id="WVUH01000173">
    <property type="protein sequence ID" value="MBO4208155.1"/>
    <property type="molecule type" value="Genomic_DNA"/>
</dbReference>
<name>A0ABS3VUI4_MICEH</name>
<protein>
    <submittedName>
        <fullName evidence="3">Gfo/Idh/MocA family oxidoreductase</fullName>
    </submittedName>
</protein>
<reference evidence="3 4" key="1">
    <citation type="submission" date="2019-12" db="EMBL/GenBank/DDBJ databases">
        <title>Whole genome sequencing of endophytic Actinobacterium Micromonospora sp. MPMI6T.</title>
        <authorList>
            <person name="Evv R."/>
            <person name="Podile A.R."/>
        </authorList>
    </citation>
    <scope>NUCLEOTIDE SEQUENCE [LARGE SCALE GENOMIC DNA]</scope>
    <source>
        <strain evidence="3 4">MPMI6</strain>
    </source>
</reference>
<dbReference type="InterPro" id="IPR000683">
    <property type="entry name" value="Gfo/Idh/MocA-like_OxRdtase_N"/>
</dbReference>
<comment type="caution">
    <text evidence="3">The sequence shown here is derived from an EMBL/GenBank/DDBJ whole genome shotgun (WGS) entry which is preliminary data.</text>
</comment>
<dbReference type="PANTHER" id="PTHR43708">
    <property type="entry name" value="CONSERVED EXPRESSED OXIDOREDUCTASE (EUROFUNG)"/>
    <property type="match status" value="1"/>
</dbReference>
<sequence>MTQVAIIGYGRAGEAHARCYHALPATRIAAIVDPTPARRDAARHHFPDTAVHRSLTKIDTRIDLAVICTPHDTHERHIEQALLLGMHVFCEKPAFLDPGTGRRLMSLAQKRHLVIYPGHNYLFSPQLQNLKRHTTPEHIGPITHIEMTIDRTQPARGIPDWQPTWRSVASGGILTDHGPHCIYLSEWIAGRAIQQVTCHTEQDPTGVPDRAELTLHLHGTVTSHITLSWTADIRRTIYTVIGEQGSVTTDPTPRDTWHSRNHLVVPPPTDDRHAHDSWMPPLARDVLRHLCEQVATDPAQQALTVARVLAAASQSASLNGRSCSVC</sequence>
<dbReference type="InterPro" id="IPR055170">
    <property type="entry name" value="GFO_IDH_MocA-like_dom"/>
</dbReference>
<evidence type="ECO:0000313" key="4">
    <source>
        <dbReference type="Proteomes" id="UP000823521"/>
    </source>
</evidence>
<dbReference type="Gene3D" id="3.40.50.720">
    <property type="entry name" value="NAD(P)-binding Rossmann-like Domain"/>
    <property type="match status" value="1"/>
</dbReference>
<gene>
    <name evidence="3" type="ORF">GSF22_19400</name>
</gene>